<sequence>MLRRDHLFSAFGTLILERLPPQGPSFLERPRNEAKEGSPTKHESPCAADNRVGGRRDWLAASLPSDPPPRLFGACVFQGVI</sequence>
<evidence type="ECO:0000313" key="2">
    <source>
        <dbReference type="EMBL" id="STQ89361.1"/>
    </source>
</evidence>
<reference evidence="3 5" key="2">
    <citation type="submission" date="2019-03" db="EMBL/GenBank/DDBJ databases">
        <title>Genomic Encyclopedia of Type Strains, Phase IV (KMG-IV): sequencing the most valuable type-strain genomes for metagenomic binning, comparative biology and taxonomic classification.</title>
        <authorList>
            <person name="Goeker M."/>
        </authorList>
    </citation>
    <scope>NUCLEOTIDE SEQUENCE [LARGE SCALE GENOMIC DNA]</scope>
    <source>
        <strain evidence="3 5">DSM 3764</strain>
    </source>
</reference>
<dbReference type="EMBL" id="SMBT01000001">
    <property type="protein sequence ID" value="TCU90334.1"/>
    <property type="molecule type" value="Genomic_DNA"/>
</dbReference>
<dbReference type="Proteomes" id="UP000255108">
    <property type="component" value="Unassembled WGS sequence"/>
</dbReference>
<evidence type="ECO:0000256" key="1">
    <source>
        <dbReference type="SAM" id="MobiDB-lite"/>
    </source>
</evidence>
<keyword evidence="5" id="KW-1185">Reference proteome</keyword>
<feature type="compositionally biased region" description="Basic and acidic residues" evidence="1">
    <location>
        <begin position="28"/>
        <end position="44"/>
    </location>
</feature>
<evidence type="ECO:0000313" key="3">
    <source>
        <dbReference type="EMBL" id="TCU90334.1"/>
    </source>
</evidence>
<gene>
    <name evidence="3" type="ORF">EV682_101360</name>
    <name evidence="2" type="ORF">NCTC11159_00378</name>
</gene>
<name>A0A377Q6A8_9NEIS</name>
<dbReference type="EMBL" id="UGHR01000001">
    <property type="protein sequence ID" value="STQ89361.1"/>
    <property type="molecule type" value="Genomic_DNA"/>
</dbReference>
<organism evidence="2 4">
    <name type="scientific">Iodobacter fluviatilis</name>
    <dbReference type="NCBI Taxonomy" id="537"/>
    <lineage>
        <taxon>Bacteria</taxon>
        <taxon>Pseudomonadati</taxon>
        <taxon>Pseudomonadota</taxon>
        <taxon>Betaproteobacteria</taxon>
        <taxon>Neisseriales</taxon>
        <taxon>Chitinibacteraceae</taxon>
        <taxon>Iodobacter</taxon>
    </lineage>
</organism>
<accession>A0A377Q6A8</accession>
<feature type="region of interest" description="Disordered" evidence="1">
    <location>
        <begin position="20"/>
        <end position="51"/>
    </location>
</feature>
<dbReference type="Proteomes" id="UP000295794">
    <property type="component" value="Unassembled WGS sequence"/>
</dbReference>
<dbReference type="AlphaFoldDB" id="A0A377Q6A8"/>
<reference evidence="2 4" key="1">
    <citation type="submission" date="2018-06" db="EMBL/GenBank/DDBJ databases">
        <authorList>
            <consortium name="Pathogen Informatics"/>
            <person name="Doyle S."/>
        </authorList>
    </citation>
    <scope>NUCLEOTIDE SEQUENCE [LARGE SCALE GENOMIC DNA]</scope>
    <source>
        <strain evidence="2 4">NCTC11159</strain>
    </source>
</reference>
<protein>
    <submittedName>
        <fullName evidence="2">Uncharacterized protein</fullName>
    </submittedName>
</protein>
<proteinExistence type="predicted"/>
<evidence type="ECO:0000313" key="4">
    <source>
        <dbReference type="Proteomes" id="UP000255108"/>
    </source>
</evidence>
<evidence type="ECO:0000313" key="5">
    <source>
        <dbReference type="Proteomes" id="UP000295794"/>
    </source>
</evidence>